<evidence type="ECO:0000313" key="1">
    <source>
        <dbReference type="EMBL" id="PCM58786.1"/>
    </source>
</evidence>
<evidence type="ECO:0000313" key="2">
    <source>
        <dbReference type="Proteomes" id="UP000217648"/>
    </source>
</evidence>
<dbReference type="EMBL" id="NXHG01000025">
    <property type="protein sequence ID" value="PCM58786.1"/>
    <property type="molecule type" value="Genomic_DNA"/>
</dbReference>
<sequence length="201" mass="23206">MSDNWIYVGADIYNHQWSKVGKTTRGPHSRHTSSQCPGYFIYTAYNIICGDVHEIESRLLTYLESQPDFVRLIHFSTGSKSECFLVHPEDITCSVESFIERYYSSCVTHEFLSDGISRYQCADWVYKKFDRYQKPSMEIPSWCEEPSAPLPNNLSMSARNYFTGNQIEHEADLGGGYFLDFASGLQGYRDEDGNEYFDEPK</sequence>
<dbReference type="AlphaFoldDB" id="A0A2A5MD32"/>
<dbReference type="Proteomes" id="UP000217648">
    <property type="component" value="Unassembled WGS sequence"/>
</dbReference>
<protein>
    <submittedName>
        <fullName evidence="1">Uncharacterized protein</fullName>
    </submittedName>
</protein>
<reference evidence="1 2" key="1">
    <citation type="submission" date="2017-09" db="EMBL/GenBank/DDBJ databases">
        <title>Mdr eskape-Ghana.</title>
        <authorList>
            <person name="Agyepong N."/>
            <person name="Janice J."/>
            <person name="Samuelsen O."/>
            <person name="Owusu-Ofori A."/>
            <person name="Sundsfjord A."/>
            <person name="Essack S."/>
            <person name="Pedersen T."/>
        </authorList>
    </citation>
    <scope>NUCLEOTIDE SEQUENCE [LARGE SCALE GENOMIC DNA]</scope>
    <source>
        <strain evidence="1 2">46</strain>
    </source>
</reference>
<comment type="caution">
    <text evidence="1">The sequence shown here is derived from an EMBL/GenBank/DDBJ whole genome shotgun (WGS) entry which is preliminary data.</text>
</comment>
<gene>
    <name evidence="1" type="ORF">CP911_25725</name>
</gene>
<proteinExistence type="predicted"/>
<organism evidence="1 2">
    <name type="scientific">Klebsiella quasipneumoniae</name>
    <dbReference type="NCBI Taxonomy" id="1463165"/>
    <lineage>
        <taxon>Bacteria</taxon>
        <taxon>Pseudomonadati</taxon>
        <taxon>Pseudomonadota</taxon>
        <taxon>Gammaproteobacteria</taxon>
        <taxon>Enterobacterales</taxon>
        <taxon>Enterobacteriaceae</taxon>
        <taxon>Klebsiella/Raoultella group</taxon>
        <taxon>Klebsiella</taxon>
        <taxon>Klebsiella pneumoniae complex</taxon>
    </lineage>
</organism>
<name>A0A2A5MD32_9ENTR</name>
<dbReference type="RefSeq" id="WP_096833989.1">
    <property type="nucleotide sequence ID" value="NZ_NXHG01000025.1"/>
</dbReference>
<accession>A0A2A5MD32</accession>